<evidence type="ECO:0000256" key="17">
    <source>
        <dbReference type="SAM" id="Phobius"/>
    </source>
</evidence>
<evidence type="ECO:0000256" key="2">
    <source>
        <dbReference type="ARBA" id="ARBA00004760"/>
    </source>
</evidence>
<evidence type="ECO:0000256" key="13">
    <source>
        <dbReference type="ARBA" id="ARBA00031543"/>
    </source>
</evidence>
<evidence type="ECO:0000256" key="3">
    <source>
        <dbReference type="ARBA" id="ARBA00004991"/>
    </source>
</evidence>
<evidence type="ECO:0000256" key="5">
    <source>
        <dbReference type="ARBA" id="ARBA00012699"/>
    </source>
</evidence>
<dbReference type="STRING" id="379508.A5E414"/>
<dbReference type="SUPFAM" id="SSF53448">
    <property type="entry name" value="Nucleotide-diphospho-sugar transferases"/>
    <property type="match status" value="1"/>
</dbReference>
<dbReference type="UniPathway" id="UPA00222"/>
<keyword evidence="15" id="KW-0175">Coiled coil</keyword>
<feature type="coiled-coil region" evidence="15">
    <location>
        <begin position="58"/>
        <end position="85"/>
    </location>
</feature>
<evidence type="ECO:0000256" key="4">
    <source>
        <dbReference type="ARBA" id="ARBA00006739"/>
    </source>
</evidence>
<dbReference type="InterPro" id="IPR025993">
    <property type="entry name" value="Ceramide_glucosylTrfase"/>
</dbReference>
<protein>
    <recommendedName>
        <fullName evidence="6">Ceramide glucosyltransferase</fullName>
        <ecNumber evidence="5">2.4.1.80</ecNumber>
    </recommendedName>
    <alternativeName>
        <fullName evidence="13">Glucosylceramide synthase</fullName>
    </alternativeName>
    <alternativeName>
        <fullName evidence="14">UDP-glucose ceramide glucosyltransferase</fullName>
    </alternativeName>
    <alternativeName>
        <fullName evidence="12">UDP-glucose:N-acylsphingosine D-glucosyltransferase</fullName>
    </alternativeName>
</protein>
<evidence type="ECO:0000313" key="19">
    <source>
        <dbReference type="Proteomes" id="UP000001996"/>
    </source>
</evidence>
<keyword evidence="11 17" id="KW-0472">Membrane</keyword>
<dbReference type="PANTHER" id="PTHR12726:SF0">
    <property type="entry name" value="CERAMIDE GLUCOSYLTRANSFERASE"/>
    <property type="match status" value="1"/>
</dbReference>
<evidence type="ECO:0000256" key="12">
    <source>
        <dbReference type="ARBA" id="ARBA00031017"/>
    </source>
</evidence>
<dbReference type="GO" id="GO:0006679">
    <property type="term" value="P:glucosylceramide biosynthetic process"/>
    <property type="evidence" value="ECO:0007669"/>
    <property type="project" value="TreeGrafter"/>
</dbReference>
<dbReference type="HOGENOM" id="CLU_030898_1_0_1"/>
<dbReference type="Pfam" id="PF13506">
    <property type="entry name" value="Glyco_transf_21"/>
    <property type="match status" value="1"/>
</dbReference>
<evidence type="ECO:0000256" key="15">
    <source>
        <dbReference type="SAM" id="Coils"/>
    </source>
</evidence>
<evidence type="ECO:0000256" key="7">
    <source>
        <dbReference type="ARBA" id="ARBA00022676"/>
    </source>
</evidence>
<dbReference type="Proteomes" id="UP000001996">
    <property type="component" value="Unassembled WGS sequence"/>
</dbReference>
<dbReference type="AlphaFoldDB" id="A5E414"/>
<dbReference type="EMBL" id="CH981529">
    <property type="protein sequence ID" value="EDK46172.1"/>
    <property type="molecule type" value="Genomic_DNA"/>
</dbReference>
<dbReference type="Gene3D" id="3.90.550.10">
    <property type="entry name" value="Spore Coat Polysaccharide Biosynthesis Protein SpsA, Chain A"/>
    <property type="match status" value="1"/>
</dbReference>
<dbReference type="InterPro" id="IPR029044">
    <property type="entry name" value="Nucleotide-diphossugar_trans"/>
</dbReference>
<dbReference type="InParanoid" id="A5E414"/>
<name>A5E414_LODEL</name>
<organism evidence="18 19">
    <name type="scientific">Lodderomyces elongisporus (strain ATCC 11503 / CBS 2605 / JCM 1781 / NBRC 1676 / NRRL YB-4239)</name>
    <name type="common">Yeast</name>
    <name type="synonym">Saccharomyces elongisporus</name>
    <dbReference type="NCBI Taxonomy" id="379508"/>
    <lineage>
        <taxon>Eukaryota</taxon>
        <taxon>Fungi</taxon>
        <taxon>Dikarya</taxon>
        <taxon>Ascomycota</taxon>
        <taxon>Saccharomycotina</taxon>
        <taxon>Pichiomycetes</taxon>
        <taxon>Debaryomycetaceae</taxon>
        <taxon>Candida/Lodderomyces clade</taxon>
        <taxon>Lodderomyces</taxon>
    </lineage>
</organism>
<dbReference type="OrthoDB" id="1483400at2759"/>
<evidence type="ECO:0000313" key="18">
    <source>
        <dbReference type="EMBL" id="EDK46172.1"/>
    </source>
</evidence>
<keyword evidence="7" id="KW-0328">Glycosyltransferase</keyword>
<keyword evidence="19" id="KW-1185">Reference proteome</keyword>
<feature type="compositionally biased region" description="Polar residues" evidence="16">
    <location>
        <begin position="276"/>
        <end position="286"/>
    </location>
</feature>
<dbReference type="OMA" id="AKMYVAI"/>
<dbReference type="GO" id="GO:0008120">
    <property type="term" value="F:ceramide glucosyltransferase activity"/>
    <property type="evidence" value="ECO:0007669"/>
    <property type="project" value="UniProtKB-EC"/>
</dbReference>
<dbReference type="GO" id="GO:0016020">
    <property type="term" value="C:membrane"/>
    <property type="evidence" value="ECO:0007669"/>
    <property type="project" value="UniProtKB-SubCell"/>
</dbReference>
<comment type="subcellular location">
    <subcellularLocation>
        <location evidence="1">Membrane</location>
        <topology evidence="1">Multi-pass membrane protein</topology>
    </subcellularLocation>
</comment>
<keyword evidence="10 17" id="KW-1133">Transmembrane helix</keyword>
<reference evidence="18 19" key="1">
    <citation type="journal article" date="2009" name="Nature">
        <title>Evolution of pathogenicity and sexual reproduction in eight Candida genomes.</title>
        <authorList>
            <person name="Butler G."/>
            <person name="Rasmussen M.D."/>
            <person name="Lin M.F."/>
            <person name="Santos M.A."/>
            <person name="Sakthikumar S."/>
            <person name="Munro C.A."/>
            <person name="Rheinbay E."/>
            <person name="Grabherr M."/>
            <person name="Forche A."/>
            <person name="Reedy J.L."/>
            <person name="Agrafioti I."/>
            <person name="Arnaud M.B."/>
            <person name="Bates S."/>
            <person name="Brown A.J."/>
            <person name="Brunke S."/>
            <person name="Costanzo M.C."/>
            <person name="Fitzpatrick D.A."/>
            <person name="de Groot P.W."/>
            <person name="Harris D."/>
            <person name="Hoyer L.L."/>
            <person name="Hube B."/>
            <person name="Klis F.M."/>
            <person name="Kodira C."/>
            <person name="Lennard N."/>
            <person name="Logue M.E."/>
            <person name="Martin R."/>
            <person name="Neiman A.M."/>
            <person name="Nikolaou E."/>
            <person name="Quail M.A."/>
            <person name="Quinn J."/>
            <person name="Santos M.C."/>
            <person name="Schmitzberger F.F."/>
            <person name="Sherlock G."/>
            <person name="Shah P."/>
            <person name="Silverstein K.A."/>
            <person name="Skrzypek M.S."/>
            <person name="Soll D."/>
            <person name="Staggs R."/>
            <person name="Stansfield I."/>
            <person name="Stumpf M.P."/>
            <person name="Sudbery P.E."/>
            <person name="Srikantha T."/>
            <person name="Zeng Q."/>
            <person name="Berman J."/>
            <person name="Berriman M."/>
            <person name="Heitman J."/>
            <person name="Gow N.A."/>
            <person name="Lorenz M.C."/>
            <person name="Birren B.W."/>
            <person name="Kellis M."/>
            <person name="Cuomo C.A."/>
        </authorList>
    </citation>
    <scope>NUCLEOTIDE SEQUENCE [LARGE SCALE GENOMIC DNA]</scope>
    <source>
        <strain evidence="19">ATCC 11503 / BCRC 21390 / CBS 2605 / JCM 1781 / NBRC 1676 / NRRL YB-4239</strain>
    </source>
</reference>
<comment type="similarity">
    <text evidence="4">Belongs to the glycosyltransferase 2 family.</text>
</comment>
<evidence type="ECO:0000256" key="11">
    <source>
        <dbReference type="ARBA" id="ARBA00023136"/>
    </source>
</evidence>
<evidence type="ECO:0000256" key="16">
    <source>
        <dbReference type="SAM" id="MobiDB-lite"/>
    </source>
</evidence>
<keyword evidence="9 17" id="KW-0812">Transmembrane</keyword>
<keyword evidence="8" id="KW-0808">Transferase</keyword>
<feature type="compositionally biased region" description="Low complexity" evidence="16">
    <location>
        <begin position="299"/>
        <end position="309"/>
    </location>
</feature>
<feature type="transmembrane region" description="Helical" evidence="17">
    <location>
        <begin position="6"/>
        <end position="30"/>
    </location>
</feature>
<gene>
    <name evidence="18" type="ORF">LELG_04353</name>
</gene>
<evidence type="ECO:0000256" key="1">
    <source>
        <dbReference type="ARBA" id="ARBA00004141"/>
    </source>
</evidence>
<comment type="pathway">
    <text evidence="2">Lipid metabolism; sphingolipid metabolism.</text>
</comment>
<evidence type="ECO:0000256" key="8">
    <source>
        <dbReference type="ARBA" id="ARBA00022679"/>
    </source>
</evidence>
<comment type="pathway">
    <text evidence="3">Sphingolipid metabolism.</text>
</comment>
<feature type="compositionally biased region" description="Pro residues" evidence="16">
    <location>
        <begin position="288"/>
        <end position="298"/>
    </location>
</feature>
<proteinExistence type="inferred from homology"/>
<evidence type="ECO:0000256" key="6">
    <source>
        <dbReference type="ARBA" id="ARBA00019988"/>
    </source>
</evidence>
<dbReference type="EC" id="2.4.1.80" evidence="5"/>
<dbReference type="eggNOG" id="KOG2547">
    <property type="taxonomic scope" value="Eukaryota"/>
</dbReference>
<sequence>MEELSWLRYLTGIFFLLWYLVILIVAYTGFCEILLKFRSRKVLAPPIDLQTNKYLSRSKTKSKIVEEAEAQAEEAEAEEDGKDINSNDTDLLTCEGVTIIRPIKGIDPELGSCLESSFVQNYPFSKLQILFCVDNPNDPSLPIIRKLIRRYPTIDAEILISENYNAQAQVSQDHFGPNPKVNNLAKGFLKAKYDILWVMDSNVWASSNILKNSVITLNSNLNNGRKVSDQRPVKLVHHVPLAVCTDSNTDESGDFLALDELENRVTPTASDEESETPQNVSYLTNRKPTPPPSSPSLAPPSSSSSKPSKFYSRAKKLGAKLDEMFLHTSHSKFYVSLNNLSIAPCVNGKSNIYRKSDLDQSVKLIPYKDSEFFRDPKVKRDAYEYTSSAISGNSIKFFARYIGEDNMIGIALWENCNGRTGLTGDIVVQPLNPENNSIRDYIQRRVRWLRVRKYMVLLATLIEPTTESLVCGVYGTYAVSTLFLHQWFSIKWFMMHMIIWLLTDYVQYNVLMSHVKDSSNNNIAYLPQWMNRVGFAKQARGFASWLYVWCLREMLALPIWAIAMIGHEIDWRGAPFRIKKDLTAEEL</sequence>
<evidence type="ECO:0000256" key="10">
    <source>
        <dbReference type="ARBA" id="ARBA00022989"/>
    </source>
</evidence>
<feature type="region of interest" description="Disordered" evidence="16">
    <location>
        <begin position="265"/>
        <end position="309"/>
    </location>
</feature>
<dbReference type="PANTHER" id="PTHR12726">
    <property type="entry name" value="CERAMIDE GLUCOSYLTRANSFERASE"/>
    <property type="match status" value="1"/>
</dbReference>
<dbReference type="VEuPathDB" id="FungiDB:LELG_04353"/>
<accession>A5E414</accession>
<evidence type="ECO:0000256" key="9">
    <source>
        <dbReference type="ARBA" id="ARBA00022692"/>
    </source>
</evidence>
<evidence type="ECO:0000256" key="14">
    <source>
        <dbReference type="ARBA" id="ARBA00032575"/>
    </source>
</evidence>